<dbReference type="GO" id="GO:0043565">
    <property type="term" value="F:sequence-specific DNA binding"/>
    <property type="evidence" value="ECO:0007669"/>
    <property type="project" value="InterPro"/>
</dbReference>
<dbReference type="Gene3D" id="1.10.10.60">
    <property type="entry name" value="Homeodomain-like"/>
    <property type="match status" value="2"/>
</dbReference>
<reference evidence="6 7" key="2">
    <citation type="submission" date="2018-05" db="EMBL/GenBank/DDBJ databases">
        <authorList>
            <person name="Lanie J.A."/>
            <person name="Ng W.-L."/>
            <person name="Kazmierczak K.M."/>
            <person name="Andrzejewski T.M."/>
            <person name="Davidsen T.M."/>
            <person name="Wayne K.J."/>
            <person name="Tettelin H."/>
            <person name="Glass J.I."/>
            <person name="Rusch D."/>
            <person name="Podicherti R."/>
            <person name="Tsui H.-C.T."/>
            <person name="Winkler M.E."/>
        </authorList>
    </citation>
    <scope>NUCLEOTIDE SEQUENCE [LARGE SCALE GENOMIC DNA]</scope>
    <source>
        <strain evidence="6 7">C305</strain>
    </source>
</reference>
<dbReference type="InterPro" id="IPR018060">
    <property type="entry name" value="HTH_AraC"/>
</dbReference>
<dbReference type="OrthoDB" id="5295174at2"/>
<dbReference type="SMART" id="SM00342">
    <property type="entry name" value="HTH_ARAC"/>
    <property type="match status" value="1"/>
</dbReference>
<keyword evidence="4" id="KW-1133">Transmembrane helix</keyword>
<evidence type="ECO:0000259" key="5">
    <source>
        <dbReference type="PROSITE" id="PS01124"/>
    </source>
</evidence>
<evidence type="ECO:0000256" key="3">
    <source>
        <dbReference type="ARBA" id="ARBA00023163"/>
    </source>
</evidence>
<dbReference type="EMBL" id="QFRJ01000006">
    <property type="protein sequence ID" value="PWH85423.1"/>
    <property type="molecule type" value="Genomic_DNA"/>
</dbReference>
<comment type="caution">
    <text evidence="6">The sequence shown here is derived from an EMBL/GenBank/DDBJ whole genome shotgun (WGS) entry which is preliminary data.</text>
</comment>
<accession>A0A2U2XCD2</accession>
<dbReference type="SUPFAM" id="SSF46689">
    <property type="entry name" value="Homeodomain-like"/>
    <property type="match status" value="1"/>
</dbReference>
<proteinExistence type="predicted"/>
<evidence type="ECO:0000256" key="2">
    <source>
        <dbReference type="ARBA" id="ARBA00023125"/>
    </source>
</evidence>
<dbReference type="PROSITE" id="PS01124">
    <property type="entry name" value="HTH_ARAC_FAMILY_2"/>
    <property type="match status" value="1"/>
</dbReference>
<dbReference type="AlphaFoldDB" id="A0A2U2XCD2"/>
<evidence type="ECO:0000313" key="6">
    <source>
        <dbReference type="EMBL" id="PWH85423.1"/>
    </source>
</evidence>
<keyword evidence="4" id="KW-0812">Transmembrane</keyword>
<keyword evidence="2" id="KW-0238">DNA-binding</keyword>
<dbReference type="PANTHER" id="PTHR43280">
    <property type="entry name" value="ARAC-FAMILY TRANSCRIPTIONAL REGULATOR"/>
    <property type="match status" value="1"/>
</dbReference>
<reference evidence="6 7" key="1">
    <citation type="submission" date="2018-05" db="EMBL/GenBank/DDBJ databases">
        <title>Brumimicrobium oceani sp. nov., isolated from coastal sediment.</title>
        <authorList>
            <person name="Kou Y."/>
        </authorList>
    </citation>
    <scope>NUCLEOTIDE SEQUENCE [LARGE SCALE GENOMIC DNA]</scope>
    <source>
        <strain evidence="6 7">C305</strain>
    </source>
</reference>
<keyword evidence="4" id="KW-0472">Membrane</keyword>
<keyword evidence="1" id="KW-0805">Transcription regulation</keyword>
<sequence length="532" mass="61736">MHINRISFFMKSVMILLLSFTIVFPVTSQKANYDSLYLSITRKLPQTEPEESLKNVDFLYSISKNDQEKIRSLILKAGFLNYYGLNEEAYPIFLAAEKIAQKNEDYISLTRIYGYISSIHRESELFTSALKYLEKASLASGKIEDKDVGFRFKANLEQEKANVFFEKAKHLESIKHARKSLDYLSRLSANKLFDKNYHSVISNGIIFRNYLALNEIDSSFYYLEQAQKSYDKSNGADPTMQGSIFNGYGQANRVIKNYDKAEHFFLQAKEIADETNFFSLKQEVYESLSAFYKELGANEKFMTINEEYLYMINQDKESREQVAEKLLSSLYAQQLIADKNVKSKSKTILYLTLLSFFLAAVLSWYIYNKKQNKKKFEAYINSMNNPLQQERKEITLEPESKKSYISKEKEKSIIDALKELEEKQFYLDQNISLTNLSSQVGVNQRYLTYVIKKKLDADFASYVNKLRIDYIVNCIKTDPQYLNYKISYLASECGFSSHSRFSINFKKVTGTTPSAFINFVKEEMADNNNKSA</sequence>
<dbReference type="GO" id="GO:0003700">
    <property type="term" value="F:DNA-binding transcription factor activity"/>
    <property type="evidence" value="ECO:0007669"/>
    <property type="project" value="InterPro"/>
</dbReference>
<dbReference type="Gene3D" id="1.25.40.10">
    <property type="entry name" value="Tetratricopeptide repeat domain"/>
    <property type="match status" value="1"/>
</dbReference>
<dbReference type="Pfam" id="PF12833">
    <property type="entry name" value="HTH_18"/>
    <property type="match status" value="1"/>
</dbReference>
<keyword evidence="7" id="KW-1185">Reference proteome</keyword>
<dbReference type="SUPFAM" id="SSF48452">
    <property type="entry name" value="TPR-like"/>
    <property type="match status" value="1"/>
</dbReference>
<evidence type="ECO:0000256" key="1">
    <source>
        <dbReference type="ARBA" id="ARBA00023015"/>
    </source>
</evidence>
<keyword evidence="3" id="KW-0804">Transcription</keyword>
<organism evidence="6 7">
    <name type="scientific">Brumimicrobium oceani</name>
    <dbReference type="NCBI Taxonomy" id="2100725"/>
    <lineage>
        <taxon>Bacteria</taxon>
        <taxon>Pseudomonadati</taxon>
        <taxon>Bacteroidota</taxon>
        <taxon>Flavobacteriia</taxon>
        <taxon>Flavobacteriales</taxon>
        <taxon>Crocinitomicaceae</taxon>
        <taxon>Brumimicrobium</taxon>
    </lineage>
</organism>
<gene>
    <name evidence="6" type="ORF">DIT68_09195</name>
</gene>
<feature type="domain" description="HTH araC/xylS-type" evidence="5">
    <location>
        <begin position="411"/>
        <end position="519"/>
    </location>
</feature>
<protein>
    <recommendedName>
        <fullName evidence="5">HTH araC/xylS-type domain-containing protein</fullName>
    </recommendedName>
</protein>
<name>A0A2U2XCD2_9FLAO</name>
<dbReference type="Proteomes" id="UP000245370">
    <property type="component" value="Unassembled WGS sequence"/>
</dbReference>
<evidence type="ECO:0000256" key="4">
    <source>
        <dbReference type="SAM" id="Phobius"/>
    </source>
</evidence>
<dbReference type="RefSeq" id="WP_109359504.1">
    <property type="nucleotide sequence ID" value="NZ_QFRJ01000006.1"/>
</dbReference>
<dbReference type="PANTHER" id="PTHR43280:SF29">
    <property type="entry name" value="ARAC-FAMILY TRANSCRIPTIONAL REGULATOR"/>
    <property type="match status" value="1"/>
</dbReference>
<feature type="transmembrane region" description="Helical" evidence="4">
    <location>
        <begin position="348"/>
        <end position="367"/>
    </location>
</feature>
<evidence type="ECO:0000313" key="7">
    <source>
        <dbReference type="Proteomes" id="UP000245370"/>
    </source>
</evidence>
<dbReference type="InterPro" id="IPR011990">
    <property type="entry name" value="TPR-like_helical_dom_sf"/>
</dbReference>
<dbReference type="InterPro" id="IPR009057">
    <property type="entry name" value="Homeodomain-like_sf"/>
</dbReference>